<dbReference type="AlphaFoldDB" id="A0A7W3VYP4"/>
<protein>
    <submittedName>
        <fullName evidence="2">Alpha/beta hydrolase</fullName>
    </submittedName>
</protein>
<feature type="domain" description="AB hydrolase-1" evidence="1">
    <location>
        <begin position="4"/>
        <end position="218"/>
    </location>
</feature>
<evidence type="ECO:0000259" key="1">
    <source>
        <dbReference type="Pfam" id="PF12697"/>
    </source>
</evidence>
<proteinExistence type="predicted"/>
<sequence length="227" mass="24103">MAEIVLVHGAWGDGSVWLGVIPALHRQGHRVRAANLPMTSLADDIAEVRREIAAFDGPVVLAGHSYGGAVISGAAKDNPQVSALAYFAAYVPDEGENVPSLNGKFPASPGNDAMVFREDGWSSIDPDRFHYAFAADVAPERAAALASVQRRARAECFAVPAGPGAWRDLPTAYAVSTEDRILHPDLQRWLAERAGADCVELTASHYPLLSQPEAVAAVIDKVAARGK</sequence>
<gene>
    <name evidence="2" type="ORF">H4281_20605</name>
</gene>
<organism evidence="2 3">
    <name type="scientific">Amycolatopsis dendrobii</name>
    <dbReference type="NCBI Taxonomy" id="2760662"/>
    <lineage>
        <taxon>Bacteria</taxon>
        <taxon>Bacillati</taxon>
        <taxon>Actinomycetota</taxon>
        <taxon>Actinomycetes</taxon>
        <taxon>Pseudonocardiales</taxon>
        <taxon>Pseudonocardiaceae</taxon>
        <taxon>Amycolatopsis</taxon>
    </lineage>
</organism>
<dbReference type="InterPro" id="IPR052897">
    <property type="entry name" value="Sec-Metab_Biosynth_Hydrolase"/>
</dbReference>
<accession>A0A7W3VYP4</accession>
<dbReference type="Proteomes" id="UP000526734">
    <property type="component" value="Unassembled WGS sequence"/>
</dbReference>
<dbReference type="SUPFAM" id="SSF53474">
    <property type="entry name" value="alpha/beta-Hydrolases"/>
    <property type="match status" value="1"/>
</dbReference>
<dbReference type="EMBL" id="JACGZW010000006">
    <property type="protein sequence ID" value="MBB1155555.1"/>
    <property type="molecule type" value="Genomic_DNA"/>
</dbReference>
<dbReference type="Pfam" id="PF12697">
    <property type="entry name" value="Abhydrolase_6"/>
    <property type="match status" value="1"/>
</dbReference>
<dbReference type="RefSeq" id="WP_182892561.1">
    <property type="nucleotide sequence ID" value="NZ_JACGZW010000006.1"/>
</dbReference>
<keyword evidence="2" id="KW-0378">Hydrolase</keyword>
<dbReference type="Gene3D" id="3.40.50.1820">
    <property type="entry name" value="alpha/beta hydrolase"/>
    <property type="match status" value="1"/>
</dbReference>
<name>A0A7W3VYP4_9PSEU</name>
<dbReference type="InterPro" id="IPR029058">
    <property type="entry name" value="AB_hydrolase_fold"/>
</dbReference>
<dbReference type="GO" id="GO:0016787">
    <property type="term" value="F:hydrolase activity"/>
    <property type="evidence" value="ECO:0007669"/>
    <property type="project" value="UniProtKB-KW"/>
</dbReference>
<reference evidence="2 3" key="1">
    <citation type="submission" date="2020-08" db="EMBL/GenBank/DDBJ databases">
        <title>Amycolatopsis sp. nov. DR6-1 isolated from Dendrobium heterocarpum.</title>
        <authorList>
            <person name="Tedsree N."/>
            <person name="Kuncharoen N."/>
            <person name="Likhitwitayawuid K."/>
            <person name="Tanasupawat S."/>
        </authorList>
    </citation>
    <scope>NUCLEOTIDE SEQUENCE [LARGE SCALE GENOMIC DNA]</scope>
    <source>
        <strain evidence="2 3">DR6-1</strain>
    </source>
</reference>
<dbReference type="InterPro" id="IPR000073">
    <property type="entry name" value="AB_hydrolase_1"/>
</dbReference>
<dbReference type="PANTHER" id="PTHR37017">
    <property type="entry name" value="AB HYDROLASE-1 DOMAIN-CONTAINING PROTEIN-RELATED"/>
    <property type="match status" value="1"/>
</dbReference>
<keyword evidence="3" id="KW-1185">Reference proteome</keyword>
<dbReference type="PANTHER" id="PTHR37017:SF11">
    <property type="entry name" value="ESTERASE_LIPASE_THIOESTERASE DOMAIN-CONTAINING PROTEIN"/>
    <property type="match status" value="1"/>
</dbReference>
<comment type="caution">
    <text evidence="2">The sequence shown here is derived from an EMBL/GenBank/DDBJ whole genome shotgun (WGS) entry which is preliminary data.</text>
</comment>
<evidence type="ECO:0000313" key="2">
    <source>
        <dbReference type="EMBL" id="MBB1155555.1"/>
    </source>
</evidence>
<evidence type="ECO:0000313" key="3">
    <source>
        <dbReference type="Proteomes" id="UP000526734"/>
    </source>
</evidence>